<dbReference type="RefSeq" id="WP_256613721.1">
    <property type="nucleotide sequence ID" value="NZ_JANIBK010000008.1"/>
</dbReference>
<reference evidence="1 2" key="1">
    <citation type="submission" date="2022-07" db="EMBL/GenBank/DDBJ databases">
        <title>Methylomonas rivi sp. nov., Methylomonas rosea sp. nov., Methylomonas aureus sp. nov. and Methylomonas subterranea sp. nov., four novel methanotrophs isolated from a freshwater creek and the deep terrestrial subsurface.</title>
        <authorList>
            <person name="Abin C."/>
            <person name="Sankaranarayanan K."/>
            <person name="Garner C."/>
            <person name="Sindelar R."/>
            <person name="Kotary K."/>
            <person name="Garner R."/>
            <person name="Barclay S."/>
            <person name="Lawson P."/>
            <person name="Krumholz L."/>
        </authorList>
    </citation>
    <scope>NUCLEOTIDE SEQUENCE [LARGE SCALE GENOMIC DNA]</scope>
    <source>
        <strain evidence="1 2">WSC-6</strain>
    </source>
</reference>
<evidence type="ECO:0000313" key="2">
    <source>
        <dbReference type="Proteomes" id="UP001524586"/>
    </source>
</evidence>
<keyword evidence="2" id="KW-1185">Reference proteome</keyword>
<organism evidence="1 2">
    <name type="scientific">Methylomonas rivi</name>
    <dbReference type="NCBI Taxonomy" id="2952226"/>
    <lineage>
        <taxon>Bacteria</taxon>
        <taxon>Pseudomonadati</taxon>
        <taxon>Pseudomonadota</taxon>
        <taxon>Gammaproteobacteria</taxon>
        <taxon>Methylococcales</taxon>
        <taxon>Methylococcaceae</taxon>
        <taxon>Methylomonas</taxon>
    </lineage>
</organism>
<name>A0ABT1U0T0_9GAMM</name>
<protein>
    <submittedName>
        <fullName evidence="1">Sulfotransferase domain-containing protein</fullName>
    </submittedName>
</protein>
<sequence>MNNYTSNSSLLVVGPPRSGFTLLLSVLSILYRDRGNAKPSAQAIADPYIAIAGEYLDAAIRDWFCSQVGEDRLFYNKEFSILVGGPKWVSAGDTETICIRKYLGIKGAGDFTFLLYLPRWVMAFDEIIHSHSHPARWPAMPDYAGFRKFASIRNPIDIIHSSVFSINALASEYIQRELKLDEHQIRRELALNKLTNPEFISGLIVFLKNYLDEFIPAIGQYDYLMRWEDLIQEPVAEIRRIAQAAGEPVSAEYAARVWSELDHRNLTRYHRHSFRRGLLNDWQFNITNTHLKLFEDAGFGAYLERFDYDPIAFFDESNCTSDQILIEEHIRRGEPYIENLDDDLITFAFNKTNFTPSPRFQFKHYPRQGAIEIEKSTLRDEALATGFMSRMATVSETVYRYLTALRFAAIAAAEGDESLLRELRIRYKDIFSEWLGDRAEIMFSALMQPSSLTAPPRLVGSKSGYNIVSFGGIHYAVPQSLGPMDLSQLDISSLPAGILAGRSHDEALQAIEMVSKQ</sequence>
<evidence type="ECO:0000313" key="1">
    <source>
        <dbReference type="EMBL" id="MCQ8127402.1"/>
    </source>
</evidence>
<dbReference type="SUPFAM" id="SSF52540">
    <property type="entry name" value="P-loop containing nucleoside triphosphate hydrolases"/>
    <property type="match status" value="1"/>
</dbReference>
<accession>A0ABT1U0T0</accession>
<dbReference type="EMBL" id="JANIBK010000008">
    <property type="protein sequence ID" value="MCQ8127402.1"/>
    <property type="molecule type" value="Genomic_DNA"/>
</dbReference>
<comment type="caution">
    <text evidence="1">The sequence shown here is derived from an EMBL/GenBank/DDBJ whole genome shotgun (WGS) entry which is preliminary data.</text>
</comment>
<dbReference type="Proteomes" id="UP001524586">
    <property type="component" value="Unassembled WGS sequence"/>
</dbReference>
<gene>
    <name evidence="1" type="ORF">NP596_02940</name>
</gene>
<proteinExistence type="predicted"/>
<dbReference type="Gene3D" id="3.40.50.300">
    <property type="entry name" value="P-loop containing nucleotide triphosphate hydrolases"/>
    <property type="match status" value="1"/>
</dbReference>
<dbReference type="InterPro" id="IPR027417">
    <property type="entry name" value="P-loop_NTPase"/>
</dbReference>